<dbReference type="PROSITE" id="PS50097">
    <property type="entry name" value="BTB"/>
    <property type="match status" value="1"/>
</dbReference>
<evidence type="ECO:0000256" key="2">
    <source>
        <dbReference type="SAM" id="Coils"/>
    </source>
</evidence>
<dbReference type="CDD" id="cd18316">
    <property type="entry name" value="BTB_POZ_KCTD-like"/>
    <property type="match status" value="1"/>
</dbReference>
<dbReference type="AlphaFoldDB" id="A0A2P6THI3"/>
<evidence type="ECO:0000256" key="1">
    <source>
        <dbReference type="ARBA" id="ARBA00004906"/>
    </source>
</evidence>
<sequence>MTAGCSDIVKLNVGGRLFVTTRTTLTTFPHSMLAGMFRGDLPAGALFEGGIFIDRDPTFFPLILTFLRDGRVPLPESALERAALRQEAEFYALTELVAAIDDSEAAAADAAAAAAADQARQAEGARARDYMAIHRAELLKTVGKVVEREQAAIQAARESQEASAAARRHVLEQIAGLQGALADPADVDQLRLQRMRLEAEAGRLKTAMDEASQVLRLAEQRLRHAQLAQLIALGADLQAAEDGSARKLLGATLDDVDITQCISIVTESSGSGSNQVLKRHVKFSCPIVVQTERDAECNGPSGATMPCADAAKPAVSIVQGAQAVTAPLLSATPANSGNAAAFNGPITVDLSKYSTQNGWLDAIWIVQAARNAVKNATISNHGIHIKGNGGIGDNNAAFYVDGTTWMTGANAHEDMSVLNVQVKSSQSAVDARGPVSIDLSTYNTTKGWLDALWIVQAAPNAVKSANPPIPNHGIHIKGAGGAGDNNAAFYVDGTTWMTGKTADKDTSVLNLDVKPSQGAVDSRGPVSIDLSKYSTQNGWLDALWIVQAPVNAVQNATISNHGIHIKGNGGGNDNNGALYVAGNSYMMGTAANPTTPALFVQADRNQNGVQIAGRINPKVNALQVTQGFIDLKGGKTTVGELEAAAITSEHA</sequence>
<evidence type="ECO:0000313" key="5">
    <source>
        <dbReference type="Proteomes" id="UP000239899"/>
    </source>
</evidence>
<gene>
    <name evidence="4" type="ORF">C2E21_7354</name>
</gene>
<evidence type="ECO:0000313" key="4">
    <source>
        <dbReference type="EMBL" id="PRW33754.1"/>
    </source>
</evidence>
<name>A0A2P6THI3_CHLSO</name>
<dbReference type="InterPro" id="IPR000210">
    <property type="entry name" value="BTB/POZ_dom"/>
</dbReference>
<protein>
    <submittedName>
        <fullName evidence="4">BTB POZ domain-containing KCTD21</fullName>
    </submittedName>
</protein>
<dbReference type="Gene3D" id="3.30.710.10">
    <property type="entry name" value="Potassium Channel Kv1.1, Chain A"/>
    <property type="match status" value="1"/>
</dbReference>
<organism evidence="4 5">
    <name type="scientific">Chlorella sorokiniana</name>
    <name type="common">Freshwater green alga</name>
    <dbReference type="NCBI Taxonomy" id="3076"/>
    <lineage>
        <taxon>Eukaryota</taxon>
        <taxon>Viridiplantae</taxon>
        <taxon>Chlorophyta</taxon>
        <taxon>core chlorophytes</taxon>
        <taxon>Trebouxiophyceae</taxon>
        <taxon>Chlorellales</taxon>
        <taxon>Chlorellaceae</taxon>
        <taxon>Chlorella clade</taxon>
        <taxon>Chlorella</taxon>
    </lineage>
</organism>
<dbReference type="InterPro" id="IPR011333">
    <property type="entry name" value="SKP1/BTB/POZ_sf"/>
</dbReference>
<dbReference type="SUPFAM" id="SSF54695">
    <property type="entry name" value="POZ domain"/>
    <property type="match status" value="1"/>
</dbReference>
<evidence type="ECO:0000259" key="3">
    <source>
        <dbReference type="PROSITE" id="PS50097"/>
    </source>
</evidence>
<comment type="pathway">
    <text evidence="1">Protein modification; protein ubiquitination.</text>
</comment>
<dbReference type="InterPro" id="IPR045068">
    <property type="entry name" value="BACURD1-3"/>
</dbReference>
<dbReference type="EMBL" id="LHPG02000015">
    <property type="protein sequence ID" value="PRW33754.1"/>
    <property type="molecule type" value="Genomic_DNA"/>
</dbReference>
<dbReference type="PANTHER" id="PTHR11145">
    <property type="entry name" value="BTB/POZ DOMAIN-CONTAINING ADAPTER FOR CUL3-MEDIATED RHOA DEGRADATION PROTEIN FAMILY MEMBER"/>
    <property type="match status" value="1"/>
</dbReference>
<comment type="caution">
    <text evidence="4">The sequence shown here is derived from an EMBL/GenBank/DDBJ whole genome shotgun (WGS) entry which is preliminary data.</text>
</comment>
<dbReference type="Proteomes" id="UP000239899">
    <property type="component" value="Unassembled WGS sequence"/>
</dbReference>
<dbReference type="STRING" id="3076.A0A2P6THI3"/>
<feature type="domain" description="BTB" evidence="3">
    <location>
        <begin position="5"/>
        <end position="76"/>
    </location>
</feature>
<dbReference type="Pfam" id="PF02214">
    <property type="entry name" value="BTB_2"/>
    <property type="match status" value="1"/>
</dbReference>
<keyword evidence="2" id="KW-0175">Coiled coil</keyword>
<reference evidence="4 5" key="1">
    <citation type="journal article" date="2018" name="Plant J.">
        <title>Genome sequences of Chlorella sorokiniana UTEX 1602 and Micractinium conductrix SAG 241.80: implications to maltose excretion by a green alga.</title>
        <authorList>
            <person name="Arriola M.B."/>
            <person name="Velmurugan N."/>
            <person name="Zhang Y."/>
            <person name="Plunkett M.H."/>
            <person name="Hondzo H."/>
            <person name="Barney B.M."/>
        </authorList>
    </citation>
    <scope>NUCLEOTIDE SEQUENCE [LARGE SCALE GENOMIC DNA]</scope>
    <source>
        <strain evidence="5">UTEX 1602</strain>
    </source>
</reference>
<proteinExistence type="predicted"/>
<dbReference type="OrthoDB" id="2333377at2759"/>
<dbReference type="SMART" id="SM00225">
    <property type="entry name" value="BTB"/>
    <property type="match status" value="1"/>
</dbReference>
<dbReference type="PANTHER" id="PTHR11145:SF8">
    <property type="entry name" value="RE57120P"/>
    <property type="match status" value="1"/>
</dbReference>
<keyword evidence="5" id="KW-1185">Reference proteome</keyword>
<feature type="coiled-coil region" evidence="2">
    <location>
        <begin position="187"/>
        <end position="228"/>
    </location>
</feature>
<accession>A0A2P6THI3</accession>
<dbReference type="InterPro" id="IPR003131">
    <property type="entry name" value="T1-type_BTB"/>
</dbReference>
<dbReference type="GO" id="GO:0051260">
    <property type="term" value="P:protein homooligomerization"/>
    <property type="evidence" value="ECO:0007669"/>
    <property type="project" value="InterPro"/>
</dbReference>